<keyword evidence="4" id="KW-1185">Reference proteome</keyword>
<keyword evidence="2" id="KW-0472">Membrane</keyword>
<reference evidence="4" key="1">
    <citation type="submission" date="2020-05" db="EMBL/GenBank/DDBJ databases">
        <title>Frigoriglobus tundricola gen. nov., sp. nov., a psychrotolerant cellulolytic planctomycete of the family Gemmataceae with two divergent copies of 16S rRNA gene.</title>
        <authorList>
            <person name="Kulichevskaya I.S."/>
            <person name="Ivanova A.A."/>
            <person name="Naumoff D.G."/>
            <person name="Beletsky A.V."/>
            <person name="Rijpstra W.I.C."/>
            <person name="Sinninghe Damste J.S."/>
            <person name="Mardanov A.V."/>
            <person name="Ravin N.V."/>
            <person name="Dedysh S.N."/>
        </authorList>
    </citation>
    <scope>NUCLEOTIDE SEQUENCE [LARGE SCALE GENOMIC DNA]</scope>
    <source>
        <strain evidence="4">PL17</strain>
    </source>
</reference>
<organism evidence="3 4">
    <name type="scientific">Frigoriglobus tundricola</name>
    <dbReference type="NCBI Taxonomy" id="2774151"/>
    <lineage>
        <taxon>Bacteria</taxon>
        <taxon>Pseudomonadati</taxon>
        <taxon>Planctomycetota</taxon>
        <taxon>Planctomycetia</taxon>
        <taxon>Gemmatales</taxon>
        <taxon>Gemmataceae</taxon>
        <taxon>Frigoriglobus</taxon>
    </lineage>
</organism>
<evidence type="ECO:0000256" key="1">
    <source>
        <dbReference type="SAM" id="MobiDB-lite"/>
    </source>
</evidence>
<sequence>MSDTPPPTATTPSPPTTHTSPAPGAEGHTVRGKIFLAVTAVLFVGWLSWLGYTALNKSRGPVVSRAQAAAASVAVRAKLDLAEADRESMLVRPAVIGGQQVTVLKGQAEKPAYVVTVVEKLHANGPEAGTKIGVTNLPACHGFSEPGEYLLLLNKDDGATLDGHPVYTVVGQQRSPGADLDGVGPPVIYPWNADVEKQVQRVTR</sequence>
<evidence type="ECO:0000256" key="2">
    <source>
        <dbReference type="SAM" id="Phobius"/>
    </source>
</evidence>
<feature type="compositionally biased region" description="Pro residues" evidence="1">
    <location>
        <begin position="1"/>
        <end position="15"/>
    </location>
</feature>
<dbReference type="Proteomes" id="UP000503447">
    <property type="component" value="Chromosome"/>
</dbReference>
<keyword evidence="2" id="KW-1133">Transmembrane helix</keyword>
<accession>A0A6M5Z5R6</accession>
<feature type="region of interest" description="Disordered" evidence="1">
    <location>
        <begin position="1"/>
        <end position="26"/>
    </location>
</feature>
<protein>
    <submittedName>
        <fullName evidence="3">Uncharacterized protein</fullName>
    </submittedName>
</protein>
<keyword evidence="2" id="KW-0812">Transmembrane</keyword>
<feature type="transmembrane region" description="Helical" evidence="2">
    <location>
        <begin position="34"/>
        <end position="55"/>
    </location>
</feature>
<dbReference type="RefSeq" id="WP_171475672.1">
    <property type="nucleotide sequence ID" value="NZ_CP053452.2"/>
</dbReference>
<evidence type="ECO:0000313" key="4">
    <source>
        <dbReference type="Proteomes" id="UP000503447"/>
    </source>
</evidence>
<dbReference type="EMBL" id="CP053452">
    <property type="protein sequence ID" value="QJX01045.1"/>
    <property type="molecule type" value="Genomic_DNA"/>
</dbReference>
<name>A0A6M5Z5R6_9BACT</name>
<proteinExistence type="predicted"/>
<evidence type="ECO:0000313" key="3">
    <source>
        <dbReference type="EMBL" id="QJX01045.1"/>
    </source>
</evidence>
<dbReference type="KEGG" id="ftj:FTUN_8683"/>
<gene>
    <name evidence="3" type="ORF">FTUN_8683</name>
</gene>
<dbReference type="AlphaFoldDB" id="A0A6M5Z5R6"/>